<dbReference type="Proteomes" id="UP000065511">
    <property type="component" value="Chromosome"/>
</dbReference>
<keyword evidence="2" id="KW-1185">Reference proteome</keyword>
<evidence type="ECO:0000313" key="2">
    <source>
        <dbReference type="Proteomes" id="UP000065511"/>
    </source>
</evidence>
<organism evidence="1 2">
    <name type="scientific">Enterococcus silesiacus</name>
    <dbReference type="NCBI Taxonomy" id="332949"/>
    <lineage>
        <taxon>Bacteria</taxon>
        <taxon>Bacillati</taxon>
        <taxon>Bacillota</taxon>
        <taxon>Bacilli</taxon>
        <taxon>Lactobacillales</taxon>
        <taxon>Enterococcaceae</taxon>
        <taxon>Enterococcus</taxon>
    </lineage>
</organism>
<dbReference type="InterPro" id="IPR053739">
    <property type="entry name" value="Bact_Immunity_Domain_sf"/>
</dbReference>
<dbReference type="EMBL" id="CP013614">
    <property type="protein sequence ID" value="ALS01005.1"/>
    <property type="molecule type" value="Genomic_DNA"/>
</dbReference>
<name>A0ABN4J728_9ENTE</name>
<gene>
    <name evidence="1" type="ORF">ATZ33_06375</name>
</gene>
<proteinExistence type="predicted"/>
<protein>
    <submittedName>
        <fullName evidence="1">Uncharacterized protein</fullName>
    </submittedName>
</protein>
<evidence type="ECO:0000313" key="1">
    <source>
        <dbReference type="EMBL" id="ALS01005.1"/>
    </source>
</evidence>
<sequence length="88" mass="10180">MNQRYFNSQKQKIEALSIIGKLVDTLTKLEQQPLRTVLIDHQHKLLSPLSDPIILNTLSIKISTCLIQYEILLSESESLLFKELFQLI</sequence>
<reference evidence="1 2" key="1">
    <citation type="submission" date="2015-12" db="EMBL/GenBank/DDBJ databases">
        <authorList>
            <person name="Lauer A."/>
            <person name="Humrighouse B."/>
            <person name="Loparev V."/>
            <person name="Shewmaker P.L."/>
            <person name="Whitney A.M."/>
            <person name="McLaughlin R.W."/>
        </authorList>
    </citation>
    <scope>NUCLEOTIDE SEQUENCE [LARGE SCALE GENOMIC DNA]</scope>
    <source>
        <strain evidence="1 2">LMG 23085</strain>
    </source>
</reference>
<dbReference type="Gene3D" id="1.20.1440.140">
    <property type="match status" value="1"/>
</dbReference>
<accession>A0ABN4J728</accession>
<dbReference type="RefSeq" id="WP_071877771.1">
    <property type="nucleotide sequence ID" value="NZ_JXLC01000011.1"/>
</dbReference>